<dbReference type="PROSITE" id="PS50853">
    <property type="entry name" value="FN3"/>
    <property type="match status" value="1"/>
</dbReference>
<reference evidence="2 3" key="1">
    <citation type="submission" date="2018-02" db="EMBL/GenBank/DDBJ databases">
        <title>Sphingobacterium KA21.</title>
        <authorList>
            <person name="Vasarhelyi B.M."/>
            <person name="Deshmukh S."/>
            <person name="Balint B."/>
            <person name="Kukolya J."/>
        </authorList>
    </citation>
    <scope>NUCLEOTIDE SEQUENCE [LARGE SCALE GENOMIC DNA]</scope>
    <source>
        <strain evidence="2 3">Ka21</strain>
    </source>
</reference>
<keyword evidence="3" id="KW-1185">Reference proteome</keyword>
<gene>
    <name evidence="2" type="ORF">C4F40_11535</name>
</gene>
<name>A0ABR9T7P7_9SPHI</name>
<evidence type="ECO:0000313" key="2">
    <source>
        <dbReference type="EMBL" id="MBE8721355.1"/>
    </source>
</evidence>
<dbReference type="Proteomes" id="UP000618319">
    <property type="component" value="Unassembled WGS sequence"/>
</dbReference>
<comment type="caution">
    <text evidence="2">The sequence shown here is derived from an EMBL/GenBank/DDBJ whole genome shotgun (WGS) entry which is preliminary data.</text>
</comment>
<proteinExistence type="predicted"/>
<dbReference type="InterPro" id="IPR036116">
    <property type="entry name" value="FN3_sf"/>
</dbReference>
<accession>A0ABR9T7P7</accession>
<dbReference type="InterPro" id="IPR013783">
    <property type="entry name" value="Ig-like_fold"/>
</dbReference>
<dbReference type="Pfam" id="PF00041">
    <property type="entry name" value="fn3"/>
    <property type="match status" value="1"/>
</dbReference>
<dbReference type="Gene3D" id="2.60.40.10">
    <property type="entry name" value="Immunoglobulins"/>
    <property type="match status" value="1"/>
</dbReference>
<dbReference type="InterPro" id="IPR003961">
    <property type="entry name" value="FN3_dom"/>
</dbReference>
<sequence length="236" mass="25677">MISGTGFSNRLGPIAYRLKHLTLNKEKMATKMKALIGFGSMKDDELLIAATTIVNAMTGNANFPTPTPDLADVQLLLDDFSAKLAAARKRGSPEDTAIKDESFDPLAQALQKLGYYVNGIADGHLSTLLSSGFPTNAPAVASTVPFVVDNVKATDGRQSGQMRVDFNAQSKVRMYEYSYRKVQVPEAPWSDRLTTSSSRNNIIAPLEPGQYYEVRVRAVNTKGAGDWSQTATLLVR</sequence>
<dbReference type="EMBL" id="PSKQ01000021">
    <property type="protein sequence ID" value="MBE8721355.1"/>
    <property type="molecule type" value="Genomic_DNA"/>
</dbReference>
<organism evidence="2 3">
    <name type="scientific">Sphingobacterium pedocola</name>
    <dbReference type="NCBI Taxonomy" id="2082722"/>
    <lineage>
        <taxon>Bacteria</taxon>
        <taxon>Pseudomonadati</taxon>
        <taxon>Bacteroidota</taxon>
        <taxon>Sphingobacteriia</taxon>
        <taxon>Sphingobacteriales</taxon>
        <taxon>Sphingobacteriaceae</taxon>
        <taxon>Sphingobacterium</taxon>
    </lineage>
</organism>
<protein>
    <recommendedName>
        <fullName evidence="1">Fibronectin type-III domain-containing protein</fullName>
    </recommendedName>
</protein>
<evidence type="ECO:0000259" key="1">
    <source>
        <dbReference type="PROSITE" id="PS50853"/>
    </source>
</evidence>
<evidence type="ECO:0000313" key="3">
    <source>
        <dbReference type="Proteomes" id="UP000618319"/>
    </source>
</evidence>
<dbReference type="CDD" id="cd00063">
    <property type="entry name" value="FN3"/>
    <property type="match status" value="1"/>
</dbReference>
<dbReference type="SUPFAM" id="SSF49265">
    <property type="entry name" value="Fibronectin type III"/>
    <property type="match status" value="1"/>
</dbReference>
<feature type="domain" description="Fibronectin type-III" evidence="1">
    <location>
        <begin position="147"/>
        <end position="236"/>
    </location>
</feature>